<dbReference type="Proteomes" id="UP000515917">
    <property type="component" value="Chromosome"/>
</dbReference>
<dbReference type="InterPro" id="IPR016877">
    <property type="entry name" value="UCP028235"/>
</dbReference>
<dbReference type="KEGG" id="ifl:C1H71_16125"/>
<dbReference type="AlphaFoldDB" id="A0A7G3GCJ9"/>
<dbReference type="RefSeq" id="WP_130107419.1">
    <property type="nucleotide sequence ID" value="NZ_CP025781.1"/>
</dbReference>
<reference evidence="1 2" key="1">
    <citation type="submission" date="2018-01" db="EMBL/GenBank/DDBJ databases">
        <title>Genome sequence of Iodobacter sp. strain PCH194 isolated from Indian Trans-Himalaya.</title>
        <authorList>
            <person name="Kumar V."/>
            <person name="Thakur V."/>
            <person name="Kumar S."/>
            <person name="Singh D."/>
        </authorList>
    </citation>
    <scope>NUCLEOTIDE SEQUENCE [LARGE SCALE GENOMIC DNA]</scope>
    <source>
        <strain evidence="1 2">PCH194</strain>
    </source>
</reference>
<evidence type="ECO:0000313" key="1">
    <source>
        <dbReference type="EMBL" id="QBC44908.1"/>
    </source>
</evidence>
<accession>A0A7G3GCJ9</accession>
<dbReference type="SUPFAM" id="SSF64182">
    <property type="entry name" value="DHH phosphoesterases"/>
    <property type="match status" value="1"/>
</dbReference>
<sequence>MSEQKYRLVTRSDFDGLVCAVLLTELEMIDDILFVHPKDMQDGKIAVTAHDITTNLPYVPGAFLSFDHHLSETIRTVGEKANHIIDPKAPSAARVVYDYYGGKSVFPNISDEMMLAVDKADSAEFTREEILTPRNWVLLNYLMDARTGLGRFKSFRISNYQLMMDLIKYCGSHGIEDILALPDVQERIEVYFEHAPQAKEQLTSCSRIYDNLVVLDLRNEETIFATNRFMIYALYPQCNISIHMLWGLHQQNTVYATGKSIINRSSQTNIGELMLEYGGGGHENAGTCQVANEDANRVLRELVLKITADG</sequence>
<proteinExistence type="predicted"/>
<protein>
    <submittedName>
        <fullName evidence="1">Exopolyphosphatase</fullName>
    </submittedName>
</protein>
<dbReference type="PIRSF" id="PIRSF028235">
    <property type="entry name" value="UCP028235"/>
    <property type="match status" value="1"/>
</dbReference>
<dbReference type="EMBL" id="CP025781">
    <property type="protein sequence ID" value="QBC44908.1"/>
    <property type="molecule type" value="Genomic_DNA"/>
</dbReference>
<dbReference type="Gene3D" id="3.10.310.30">
    <property type="match status" value="1"/>
</dbReference>
<gene>
    <name evidence="1" type="ORF">C1H71_16125</name>
</gene>
<dbReference type="InterPro" id="IPR038763">
    <property type="entry name" value="DHH_sf"/>
</dbReference>
<keyword evidence="2" id="KW-1185">Reference proteome</keyword>
<organism evidence="1 2">
    <name type="scientific">Iodobacter fluviatilis</name>
    <dbReference type="NCBI Taxonomy" id="537"/>
    <lineage>
        <taxon>Bacteria</taxon>
        <taxon>Pseudomonadati</taxon>
        <taxon>Pseudomonadota</taxon>
        <taxon>Betaproteobacteria</taxon>
        <taxon>Neisseriales</taxon>
        <taxon>Chitinibacteraceae</taxon>
        <taxon>Iodobacter</taxon>
    </lineage>
</organism>
<name>A0A7G3GCJ9_9NEIS</name>
<evidence type="ECO:0000313" key="2">
    <source>
        <dbReference type="Proteomes" id="UP000515917"/>
    </source>
</evidence>